<dbReference type="AlphaFoldDB" id="U6MP30"/>
<name>U6MP30_9EIME</name>
<dbReference type="RefSeq" id="XP_013432681.1">
    <property type="nucleotide sequence ID" value="XM_013577227.1"/>
</dbReference>
<keyword evidence="1" id="KW-0175">Coiled coil</keyword>
<reference evidence="3" key="2">
    <citation type="submission" date="2013-10" db="EMBL/GenBank/DDBJ databases">
        <authorList>
            <person name="Aslett M."/>
        </authorList>
    </citation>
    <scope>NUCLEOTIDE SEQUENCE [LARGE SCALE GENOMIC DNA]</scope>
    <source>
        <strain evidence="3">Houghton</strain>
    </source>
</reference>
<accession>U6MP30</accession>
<proteinExistence type="predicted"/>
<dbReference type="VEuPathDB" id="ToxoDB:ENH_00063930"/>
<feature type="compositionally biased region" description="Polar residues" evidence="2">
    <location>
        <begin position="23"/>
        <end position="37"/>
    </location>
</feature>
<feature type="coiled-coil region" evidence="1">
    <location>
        <begin position="126"/>
        <end position="183"/>
    </location>
</feature>
<reference evidence="3" key="1">
    <citation type="submission" date="2013-10" db="EMBL/GenBank/DDBJ databases">
        <title>Genomic analysis of the causative agents of coccidiosis in chickens.</title>
        <authorList>
            <person name="Reid A.J."/>
            <person name="Blake D."/>
            <person name="Billington K."/>
            <person name="Browne H."/>
            <person name="Dunn M."/>
            <person name="Hung S."/>
            <person name="Kawahara F."/>
            <person name="Miranda-Saavedra D."/>
            <person name="Mourier T."/>
            <person name="Nagra H."/>
            <person name="Otto T.D."/>
            <person name="Rawlings N."/>
            <person name="Sanchez A."/>
            <person name="Sanders M."/>
            <person name="Subramaniam C."/>
            <person name="Tay Y."/>
            <person name="Dear P."/>
            <person name="Doerig C."/>
            <person name="Gruber A."/>
            <person name="Parkinson J."/>
            <person name="Shirley M."/>
            <person name="Wan K.L."/>
            <person name="Berriman M."/>
            <person name="Tomley F."/>
            <person name="Pain A."/>
        </authorList>
    </citation>
    <scope>NUCLEOTIDE SEQUENCE [LARGE SCALE GENOMIC DNA]</scope>
    <source>
        <strain evidence="3">Houghton</strain>
    </source>
</reference>
<dbReference type="EMBL" id="HG722920">
    <property type="protein sequence ID" value="CDJ64214.1"/>
    <property type="molecule type" value="Genomic_DNA"/>
</dbReference>
<evidence type="ECO:0000313" key="4">
    <source>
        <dbReference type="Proteomes" id="UP000030754"/>
    </source>
</evidence>
<evidence type="ECO:0000313" key="3">
    <source>
        <dbReference type="EMBL" id="CDJ64214.1"/>
    </source>
</evidence>
<evidence type="ECO:0000256" key="1">
    <source>
        <dbReference type="SAM" id="Coils"/>
    </source>
</evidence>
<organism evidence="3 4">
    <name type="scientific">Eimeria necatrix</name>
    <dbReference type="NCBI Taxonomy" id="51315"/>
    <lineage>
        <taxon>Eukaryota</taxon>
        <taxon>Sar</taxon>
        <taxon>Alveolata</taxon>
        <taxon>Apicomplexa</taxon>
        <taxon>Conoidasida</taxon>
        <taxon>Coccidia</taxon>
        <taxon>Eucoccidiorida</taxon>
        <taxon>Eimeriorina</taxon>
        <taxon>Eimeriidae</taxon>
        <taxon>Eimeria</taxon>
    </lineage>
</organism>
<protein>
    <submittedName>
        <fullName evidence="3">Uncharacterized protein</fullName>
    </submittedName>
</protein>
<dbReference type="OrthoDB" id="10281274at2759"/>
<dbReference type="GeneID" id="25476530"/>
<dbReference type="Proteomes" id="UP000030754">
    <property type="component" value="Unassembled WGS sequence"/>
</dbReference>
<sequence length="219" mass="25612">MMYPPRQAARKDPWKTTIYGSPLQPSRFMSHSRQQKLLQMKREEEMNHHSVKVQNMTAKRAEGKPDPPLEAVEASSPGENTVSPTPPPEQATDPDWADVDEYNSYKGKLEEQALSQERVRRQNWLRGELEAQLKEQRHQKEVQKREEIECARELRKELDLWKAQEQEKQKNALEKMLHQKEVLDAQMQERQKLEEVSGSGLLLHAFSHYPLKDTKARHG</sequence>
<gene>
    <name evidence="3" type="ORF">ENH_00063930</name>
</gene>
<evidence type="ECO:0000256" key="2">
    <source>
        <dbReference type="SAM" id="MobiDB-lite"/>
    </source>
</evidence>
<keyword evidence="4" id="KW-1185">Reference proteome</keyword>
<feature type="region of interest" description="Disordered" evidence="2">
    <location>
        <begin position="1"/>
        <end position="110"/>
    </location>
</feature>